<evidence type="ECO:0000256" key="3">
    <source>
        <dbReference type="ARBA" id="ARBA00022833"/>
    </source>
</evidence>
<evidence type="ECO:0000313" key="6">
    <source>
        <dbReference type="EMBL" id="MBC1181022.1"/>
    </source>
</evidence>
<accession>A0A7G3B4T3</accession>
<organism evidence="6">
    <name type="scientific">Lutzomyia longipalpis</name>
    <name type="common">Sand fly</name>
    <dbReference type="NCBI Taxonomy" id="7200"/>
    <lineage>
        <taxon>Eukaryota</taxon>
        <taxon>Metazoa</taxon>
        <taxon>Ecdysozoa</taxon>
        <taxon>Arthropoda</taxon>
        <taxon>Hexapoda</taxon>
        <taxon>Insecta</taxon>
        <taxon>Pterygota</taxon>
        <taxon>Neoptera</taxon>
        <taxon>Endopterygota</taxon>
        <taxon>Diptera</taxon>
        <taxon>Nematocera</taxon>
        <taxon>Psychodoidea</taxon>
        <taxon>Psychodidae</taxon>
        <taxon>Lutzomyia</taxon>
        <taxon>Lutzomyia</taxon>
    </lineage>
</organism>
<dbReference type="SUPFAM" id="SSF49599">
    <property type="entry name" value="TRAF domain-like"/>
    <property type="match status" value="1"/>
</dbReference>
<dbReference type="UniPathway" id="UPA00143"/>
<evidence type="ECO:0000256" key="2">
    <source>
        <dbReference type="ARBA" id="ARBA00022771"/>
    </source>
</evidence>
<dbReference type="GO" id="GO:0043161">
    <property type="term" value="P:proteasome-mediated ubiquitin-dependent protein catabolic process"/>
    <property type="evidence" value="ECO:0007669"/>
    <property type="project" value="TreeGrafter"/>
</dbReference>
<keyword evidence="1" id="KW-0479">Metal-binding</keyword>
<feature type="domain" description="SIAH-type" evidence="5">
    <location>
        <begin position="46"/>
        <end position="108"/>
    </location>
</feature>
<evidence type="ECO:0000256" key="4">
    <source>
        <dbReference type="PROSITE-ProRule" id="PRU00455"/>
    </source>
</evidence>
<evidence type="ECO:0000259" key="5">
    <source>
        <dbReference type="PROSITE" id="PS51081"/>
    </source>
</evidence>
<dbReference type="GO" id="GO:0008270">
    <property type="term" value="F:zinc ion binding"/>
    <property type="evidence" value="ECO:0007669"/>
    <property type="project" value="UniProtKB-KW"/>
</dbReference>
<keyword evidence="3" id="KW-0862">Zinc</keyword>
<dbReference type="EMBL" id="GITU01012319">
    <property type="protein sequence ID" value="MBC1181022.1"/>
    <property type="molecule type" value="Transcribed_RNA"/>
</dbReference>
<reference evidence="6" key="1">
    <citation type="journal article" date="2020" name="BMC">
        <title>Leishmania infection induces a limited differential gene expression in the sand fly midgut.</title>
        <authorList>
            <person name="Coutinho-Abreu I.V."/>
            <person name="Serafim T.D."/>
            <person name="Meneses C."/>
            <person name="Kamhawi S."/>
            <person name="Oliveira F."/>
            <person name="Valenzuela J.G."/>
        </authorList>
    </citation>
    <scope>NUCLEOTIDE SEQUENCE</scope>
    <source>
        <strain evidence="6">Jacobina</strain>
        <tissue evidence="6">Midgut</tissue>
    </source>
</reference>
<dbReference type="Gene3D" id="3.30.40.10">
    <property type="entry name" value="Zinc/RING finger domain, C3HC4 (zinc finger)"/>
    <property type="match status" value="1"/>
</dbReference>
<dbReference type="GO" id="GO:0005737">
    <property type="term" value="C:cytoplasm"/>
    <property type="evidence" value="ECO:0007669"/>
    <property type="project" value="TreeGrafter"/>
</dbReference>
<sequence>MHAPILLCLSGHSVCQECVRVQKWCPLCGQEFTEIRSMTLEALSAKAYFACKNTLYGCTVRLPYDLMKWHKPRCLYQTGSCFMGTVWSGCSWHGRKMDYHDHCATVHAERFFSVPEAELSWMCSVAAAAPKDAPTKSVVGVYMFSTFEEVFDLYHVYDRTGAQCLWTMICESKERKISNSFAFQIELFCLKDPSRLLIQRHSCHGERDDDLLDEAHCVSISMGDIMRFTGDDKKVHYRIKILDLRDCQPTQANPQSAPLAICESCAPDEGTPVGIECTNLKCVPMSNIITKKSSRKLQKNKMAAEKSSRYVNGTATEITTRASPDGSLASLDFAEDQILIKNATQVNVVKTKTIDVSKRDLKGIFDREFQSLKIK</sequence>
<dbReference type="InterPro" id="IPR004162">
    <property type="entry name" value="SINA-like_animal"/>
</dbReference>
<keyword evidence="2 4" id="KW-0863">Zinc-finger</keyword>
<dbReference type="AlphaFoldDB" id="A0A7G3B4T3"/>
<dbReference type="InterPro" id="IPR013010">
    <property type="entry name" value="Znf_SIAH"/>
</dbReference>
<dbReference type="GO" id="GO:0061630">
    <property type="term" value="F:ubiquitin protein ligase activity"/>
    <property type="evidence" value="ECO:0007669"/>
    <property type="project" value="TreeGrafter"/>
</dbReference>
<dbReference type="VEuPathDB" id="VectorBase:LLONM1_009238"/>
<dbReference type="PROSITE" id="PS51081">
    <property type="entry name" value="ZF_SIAH"/>
    <property type="match status" value="1"/>
</dbReference>
<protein>
    <submittedName>
        <fullName evidence="6">Putative zn finger protein</fullName>
    </submittedName>
</protein>
<evidence type="ECO:0000256" key="1">
    <source>
        <dbReference type="ARBA" id="ARBA00022723"/>
    </source>
</evidence>
<name>A0A7G3B4T3_LUTLO</name>
<proteinExistence type="predicted"/>
<dbReference type="GO" id="GO:0031624">
    <property type="term" value="F:ubiquitin conjugating enzyme binding"/>
    <property type="evidence" value="ECO:0007669"/>
    <property type="project" value="TreeGrafter"/>
</dbReference>
<dbReference type="GO" id="GO:0016567">
    <property type="term" value="P:protein ubiquitination"/>
    <property type="evidence" value="ECO:0007669"/>
    <property type="project" value="UniProtKB-UniPathway"/>
</dbReference>
<dbReference type="PANTHER" id="PTHR45877">
    <property type="entry name" value="E3 UBIQUITIN-PROTEIN LIGASE SIAH2"/>
    <property type="match status" value="1"/>
</dbReference>
<dbReference type="InterPro" id="IPR013083">
    <property type="entry name" value="Znf_RING/FYVE/PHD"/>
</dbReference>
<dbReference type="PANTHER" id="PTHR45877:SF3">
    <property type="entry name" value="E3 UBIQUITIN-PROTEIN LIGASE"/>
    <property type="match status" value="1"/>
</dbReference>